<evidence type="ECO:0000259" key="2">
    <source>
        <dbReference type="Pfam" id="PF13635"/>
    </source>
</evidence>
<dbReference type="Gene3D" id="3.40.50.300">
    <property type="entry name" value="P-loop containing nucleotide triphosphate hydrolases"/>
    <property type="match status" value="1"/>
</dbReference>
<sequence length="417" mass="48508">MNIARDKYLRDLINRMNNGMIKVVTGIRRSGKSYLLFKLFYEYLLSQGVLESHIIKIELDQRKNRIYRDPDVILDYIETLIEDDKQYYILLDEVQMLNDFEEVLNSLLHISNVDIYVTGSNSKFLSKDVITEFRGRGDEIHVFPLTFKEFMQVYDGDMYRGFADYIVYGGLPLISTMKTETQKVNYLTNLFNETYLKDIIERNHIEKTQELENLINVLASAIGSLTNPPKIQATFKSSIGSAISINTIRQYIEYLEDAFIISKAQRYNVKGRKYIGTPLKYYFEDIGLRNARLGFRQVEETHLMENIIYNELRYRGYSVDVGVVEKREMSENGKQIRKALEIDFVANLGSQRYYIQSALSMPTPGKQIQEKTSLINVADSFKKIIIVKDIVNVKRDENGIVTMSIYDFLLKENSLDL</sequence>
<name>A0A1Y4LPI4_9FIRM</name>
<dbReference type="Pfam" id="PF13173">
    <property type="entry name" value="AAA_14"/>
    <property type="match status" value="1"/>
</dbReference>
<dbReference type="Proteomes" id="UP000195447">
    <property type="component" value="Unassembled WGS sequence"/>
</dbReference>
<keyword evidence="4" id="KW-1185">Reference proteome</keyword>
<feature type="domain" description="DUF4143" evidence="2">
    <location>
        <begin position="197"/>
        <end position="356"/>
    </location>
</feature>
<proteinExistence type="predicted"/>
<dbReference type="AlphaFoldDB" id="A0A1Y4LPI4"/>
<dbReference type="SUPFAM" id="SSF52540">
    <property type="entry name" value="P-loop containing nucleoside triphosphate hydrolases"/>
    <property type="match status" value="1"/>
</dbReference>
<dbReference type="InterPro" id="IPR025420">
    <property type="entry name" value="DUF4143"/>
</dbReference>
<evidence type="ECO:0000313" key="4">
    <source>
        <dbReference type="Proteomes" id="UP000195447"/>
    </source>
</evidence>
<comment type="caution">
    <text evidence="3">The sequence shown here is derived from an EMBL/GenBank/DDBJ whole genome shotgun (WGS) entry which is preliminary data.</text>
</comment>
<dbReference type="Pfam" id="PF13635">
    <property type="entry name" value="DUF4143"/>
    <property type="match status" value="1"/>
</dbReference>
<dbReference type="RefSeq" id="WP_087159199.1">
    <property type="nucleotide sequence ID" value="NZ_NFKM01000029.1"/>
</dbReference>
<dbReference type="PANTHER" id="PTHR33295:SF18">
    <property type="entry name" value="AAA+ ATPASE DOMAIN-CONTAINING PROTEIN"/>
    <property type="match status" value="1"/>
</dbReference>
<feature type="domain" description="AAA" evidence="1">
    <location>
        <begin position="20"/>
        <end position="151"/>
    </location>
</feature>
<protein>
    <submittedName>
        <fullName evidence="3">AAA family ATPase</fullName>
    </submittedName>
</protein>
<dbReference type="InterPro" id="IPR041682">
    <property type="entry name" value="AAA_14"/>
</dbReference>
<evidence type="ECO:0000259" key="1">
    <source>
        <dbReference type="Pfam" id="PF13173"/>
    </source>
</evidence>
<accession>A0A1Y4LPI4</accession>
<organism evidence="3 4">
    <name type="scientific">Faecalitalea cylindroides</name>
    <dbReference type="NCBI Taxonomy" id="39483"/>
    <lineage>
        <taxon>Bacteria</taxon>
        <taxon>Bacillati</taxon>
        <taxon>Bacillota</taxon>
        <taxon>Erysipelotrichia</taxon>
        <taxon>Erysipelotrichales</taxon>
        <taxon>Erysipelotrichaceae</taxon>
        <taxon>Faecalitalea</taxon>
    </lineage>
</organism>
<dbReference type="PANTHER" id="PTHR33295">
    <property type="entry name" value="ATPASE"/>
    <property type="match status" value="1"/>
</dbReference>
<dbReference type="EMBL" id="NFKM01000029">
    <property type="protein sequence ID" value="OUP56102.1"/>
    <property type="molecule type" value="Genomic_DNA"/>
</dbReference>
<dbReference type="InterPro" id="IPR027417">
    <property type="entry name" value="P-loop_NTPase"/>
</dbReference>
<reference evidence="4" key="1">
    <citation type="submission" date="2017-04" db="EMBL/GenBank/DDBJ databases">
        <title>Function of individual gut microbiota members based on whole genome sequencing of pure cultures obtained from chicken caecum.</title>
        <authorList>
            <person name="Medvecky M."/>
            <person name="Cejkova D."/>
            <person name="Polansky O."/>
            <person name="Karasova D."/>
            <person name="Kubasova T."/>
            <person name="Cizek A."/>
            <person name="Rychlik I."/>
        </authorList>
    </citation>
    <scope>NUCLEOTIDE SEQUENCE [LARGE SCALE GENOMIC DNA]</scope>
    <source>
        <strain evidence="4">An178</strain>
    </source>
</reference>
<evidence type="ECO:0000313" key="3">
    <source>
        <dbReference type="EMBL" id="OUP56102.1"/>
    </source>
</evidence>
<gene>
    <name evidence="3" type="ORF">B5F14_09900</name>
</gene>